<dbReference type="SMART" id="SM00640">
    <property type="entry name" value="Glyco_32"/>
    <property type="match status" value="1"/>
</dbReference>
<dbReference type="PROSITE" id="PS00609">
    <property type="entry name" value="GLYCOSYL_HYDROL_F32"/>
    <property type="match status" value="1"/>
</dbReference>
<accession>Q8L6W0</accession>
<dbReference type="CAZy" id="GH32">
    <property type="family name" value="Glycoside Hydrolase Family 32"/>
</dbReference>
<reference evidence="8" key="1">
    <citation type="journal article" date="2005" name="Planta">
        <title>Circadian and developmental regulation of vacuolar invertase expression in petioles of sugar beet plants.</title>
        <authorList>
            <person name="Gonzalez M.C."/>
            <person name="Roitsch T."/>
            <person name="Cejudo F.J."/>
        </authorList>
    </citation>
    <scope>NUCLEOTIDE SEQUENCE</scope>
</reference>
<sequence>MHTMEKPVVWALLLCFVAVVNGVQTTDLGQNGASAGTTQPYRTAYHFQPLKNWMNDPNGPLYYKGVYHLFYQYNPYSAIWGNMTWGHSISNDLVNWVHLEHALNPIEPYELGGCFSGSITMLPGGRPVIFYTGADTNNFQSQNLAFPKDPSDPLLREWVKSPHNPVITAEDDIEPSDFRDPTTAWQAVDGTWQVLIGGKIDGRGMAYLYQSNDFINWTRSEKIFHSSVKTGMWECPDFYPVSINGKDGVDNYLEKGNTKFVLKASFLDHDHYILGYYKAERNGFQVEATDFMEANTDWRYDYGGKFYASKTFFDGGKKRRILWAWIMEADSRANDIKKGWSGLQSIPRVVWLSASGNQLMQWPVEEIESLRKDEVEIKDKELEKGSLVEVVGITAAQADVEISFELPNLEDAEQMEPSWTDPQLLCAQKNAAVEGRLGPFGLLVLASSNLTEETAIFFRVFKNHSRHIVLLCNDLSRSSLSRDVRKTTFGAFLDINPLQESISLRTLIDHSIVESFGGGGKACITARVYPVLAVDKEAKLFAFNKGSHNIKILKLNAWSMKEAKILPIMKRRKPPV</sequence>
<dbReference type="SUPFAM" id="SSF49899">
    <property type="entry name" value="Concanavalin A-like lectins/glucanases"/>
    <property type="match status" value="1"/>
</dbReference>
<dbReference type="InterPro" id="IPR013189">
    <property type="entry name" value="Glyco_hydro_32_C"/>
</dbReference>
<dbReference type="Gene3D" id="2.60.120.560">
    <property type="entry name" value="Exo-inulinase, domain 1"/>
    <property type="match status" value="1"/>
</dbReference>
<dbReference type="SUPFAM" id="SSF75005">
    <property type="entry name" value="Arabinanase/levansucrase/invertase"/>
    <property type="match status" value="1"/>
</dbReference>
<dbReference type="InterPro" id="IPR001362">
    <property type="entry name" value="Glyco_hydro_32"/>
</dbReference>
<dbReference type="Pfam" id="PF00251">
    <property type="entry name" value="Glyco_hydro_32N"/>
    <property type="match status" value="1"/>
</dbReference>
<dbReference type="Gene3D" id="2.115.10.20">
    <property type="entry name" value="Glycosyl hydrolase domain, family 43"/>
    <property type="match status" value="1"/>
</dbReference>
<dbReference type="Pfam" id="PF08244">
    <property type="entry name" value="Glyco_hydro_32C"/>
    <property type="match status" value="1"/>
</dbReference>
<dbReference type="InterPro" id="IPR018053">
    <property type="entry name" value="Glyco_hydro_32_AS"/>
</dbReference>
<evidence type="ECO:0000259" key="6">
    <source>
        <dbReference type="Pfam" id="PF00251"/>
    </source>
</evidence>
<feature type="domain" description="Glycosyl hydrolase family 32 C-terminal" evidence="7">
    <location>
        <begin position="366"/>
        <end position="559"/>
    </location>
</feature>
<dbReference type="EMBL" id="AJ422053">
    <property type="protein sequence ID" value="CAD19323.1"/>
    <property type="molecule type" value="mRNA"/>
</dbReference>
<proteinExistence type="evidence at transcript level"/>
<evidence type="ECO:0000256" key="3">
    <source>
        <dbReference type="ARBA" id="ARBA00023295"/>
    </source>
</evidence>
<dbReference type="CDD" id="cd18624">
    <property type="entry name" value="GH32_Fruct1-like"/>
    <property type="match status" value="1"/>
</dbReference>
<protein>
    <submittedName>
        <fullName evidence="8">Exocellular acid invertase 2</fullName>
    </submittedName>
</protein>
<dbReference type="GO" id="GO:0005975">
    <property type="term" value="P:carbohydrate metabolic process"/>
    <property type="evidence" value="ECO:0007669"/>
    <property type="project" value="InterPro"/>
</dbReference>
<dbReference type="InterPro" id="IPR013148">
    <property type="entry name" value="Glyco_hydro_32_N"/>
</dbReference>
<dbReference type="InterPro" id="IPR013320">
    <property type="entry name" value="ConA-like_dom_sf"/>
</dbReference>
<dbReference type="ExpressionAtlas" id="Q8L6W0">
    <property type="expression patterns" value="baseline"/>
</dbReference>
<evidence type="ECO:0000256" key="4">
    <source>
        <dbReference type="RuleBase" id="RU362110"/>
    </source>
</evidence>
<feature type="domain" description="Glycosyl hydrolase family 32 N-terminal" evidence="6">
    <location>
        <begin position="46"/>
        <end position="363"/>
    </location>
</feature>
<organism evidence="8">
    <name type="scientific">Beta vulgaris</name>
    <name type="common">Sugar beet</name>
    <dbReference type="NCBI Taxonomy" id="161934"/>
    <lineage>
        <taxon>Eukaryota</taxon>
        <taxon>Viridiplantae</taxon>
        <taxon>Streptophyta</taxon>
        <taxon>Embryophyta</taxon>
        <taxon>Tracheophyta</taxon>
        <taxon>Spermatophyta</taxon>
        <taxon>Magnoliopsida</taxon>
        <taxon>eudicotyledons</taxon>
        <taxon>Gunneridae</taxon>
        <taxon>Pentapetalae</taxon>
        <taxon>Caryophyllales</taxon>
        <taxon>Chenopodiaceae</taxon>
        <taxon>Betoideae</taxon>
        <taxon>Beta</taxon>
    </lineage>
</organism>
<name>Q8L6W0_BETVU</name>
<feature type="chain" id="PRO_5004310866" evidence="5">
    <location>
        <begin position="23"/>
        <end position="576"/>
    </location>
</feature>
<dbReference type="InterPro" id="IPR023296">
    <property type="entry name" value="Glyco_hydro_beta-prop_sf"/>
</dbReference>
<dbReference type="InterPro" id="IPR050551">
    <property type="entry name" value="Fructan_Metab_Enzymes"/>
</dbReference>
<comment type="similarity">
    <text evidence="1 4">Belongs to the glycosyl hydrolase 32 family.</text>
</comment>
<gene>
    <name evidence="8" type="primary">exinv2</name>
</gene>
<evidence type="ECO:0000256" key="1">
    <source>
        <dbReference type="ARBA" id="ARBA00009902"/>
    </source>
</evidence>
<keyword evidence="3 4" id="KW-0326">Glycosidase</keyword>
<dbReference type="GO" id="GO:0004553">
    <property type="term" value="F:hydrolase activity, hydrolyzing O-glycosyl compounds"/>
    <property type="evidence" value="ECO:0007669"/>
    <property type="project" value="InterPro"/>
</dbReference>
<dbReference type="PANTHER" id="PTHR31953">
    <property type="entry name" value="BETA-FRUCTOFURANOSIDASE, INSOLUBLE ISOENZYME CWINV1-RELATED"/>
    <property type="match status" value="1"/>
</dbReference>
<keyword evidence="2 4" id="KW-0378">Hydrolase</keyword>
<evidence type="ECO:0000256" key="5">
    <source>
        <dbReference type="SAM" id="SignalP"/>
    </source>
</evidence>
<dbReference type="FunFam" id="2.60.120.560:FF:000002">
    <property type="entry name" value="Beta-fructofuranosidase, insoluble isoenzyme CWINV1"/>
    <property type="match status" value="1"/>
</dbReference>
<keyword evidence="5" id="KW-0732">Signal</keyword>
<evidence type="ECO:0000313" key="8">
    <source>
        <dbReference type="EMBL" id="CAD19323.1"/>
    </source>
</evidence>
<dbReference type="AlphaFoldDB" id="Q8L6W0"/>
<evidence type="ECO:0000256" key="2">
    <source>
        <dbReference type="ARBA" id="ARBA00022801"/>
    </source>
</evidence>
<feature type="signal peptide" evidence="5">
    <location>
        <begin position="1"/>
        <end position="22"/>
    </location>
</feature>
<evidence type="ECO:0000259" key="7">
    <source>
        <dbReference type="Pfam" id="PF08244"/>
    </source>
</evidence>